<gene>
    <name evidence="2" type="ORF">BJF93_20420</name>
</gene>
<dbReference type="AlphaFoldDB" id="A0A1Q9AVW1"/>
<accession>A0A1Q9AVW1</accession>
<organism evidence="2 3">
    <name type="scientific">Xaviernesmea oryzae</name>
    <dbReference type="NCBI Taxonomy" id="464029"/>
    <lineage>
        <taxon>Bacteria</taxon>
        <taxon>Pseudomonadati</taxon>
        <taxon>Pseudomonadota</taxon>
        <taxon>Alphaproteobacteria</taxon>
        <taxon>Hyphomicrobiales</taxon>
        <taxon>Rhizobiaceae</taxon>
        <taxon>Rhizobium/Agrobacterium group</taxon>
        <taxon>Xaviernesmea</taxon>
    </lineage>
</organism>
<feature type="compositionally biased region" description="Polar residues" evidence="1">
    <location>
        <begin position="15"/>
        <end position="27"/>
    </location>
</feature>
<evidence type="ECO:0000313" key="3">
    <source>
        <dbReference type="Proteomes" id="UP000186364"/>
    </source>
</evidence>
<evidence type="ECO:0000256" key="1">
    <source>
        <dbReference type="SAM" id="MobiDB-lite"/>
    </source>
</evidence>
<name>A0A1Q9AVW1_9HYPH</name>
<keyword evidence="3" id="KW-1185">Reference proteome</keyword>
<protein>
    <submittedName>
        <fullName evidence="2">Uncharacterized protein</fullName>
    </submittedName>
</protein>
<feature type="region of interest" description="Disordered" evidence="1">
    <location>
        <begin position="1"/>
        <end position="30"/>
    </location>
</feature>
<dbReference type="EMBL" id="MKIP01000051">
    <property type="protein sequence ID" value="OLP59582.1"/>
    <property type="molecule type" value="Genomic_DNA"/>
</dbReference>
<sequence length="84" mass="9532">MAAVGRQRDLRKIFQTPSHTGRQTGTTKRGLDMPLRLPLHIQDGVVKQPVLVIEIVIRRSDELALLFLWASISSRNDRSFHSQA</sequence>
<proteinExistence type="predicted"/>
<feature type="compositionally biased region" description="Basic and acidic residues" evidence="1">
    <location>
        <begin position="1"/>
        <end position="12"/>
    </location>
</feature>
<dbReference type="Proteomes" id="UP000186364">
    <property type="component" value="Unassembled WGS sequence"/>
</dbReference>
<comment type="caution">
    <text evidence="2">The sequence shown here is derived from an EMBL/GenBank/DDBJ whole genome shotgun (WGS) entry which is preliminary data.</text>
</comment>
<evidence type="ECO:0000313" key="2">
    <source>
        <dbReference type="EMBL" id="OLP59582.1"/>
    </source>
</evidence>
<reference evidence="2 3" key="1">
    <citation type="submission" date="2016-09" db="EMBL/GenBank/DDBJ databases">
        <title>Rhizobium sp. nov., a novel species isolated from the rice rhizosphere.</title>
        <authorList>
            <person name="Zhao J."/>
            <person name="Zhang X."/>
        </authorList>
    </citation>
    <scope>NUCLEOTIDE SEQUENCE [LARGE SCALE GENOMIC DNA]</scope>
    <source>
        <strain evidence="2 3">1.7048</strain>
    </source>
</reference>